<gene>
    <name evidence="1" type="ORF">MGWOODY_XGa1461</name>
</gene>
<organism evidence="1">
    <name type="scientific">hydrothermal vent metagenome</name>
    <dbReference type="NCBI Taxonomy" id="652676"/>
    <lineage>
        <taxon>unclassified sequences</taxon>
        <taxon>metagenomes</taxon>
        <taxon>ecological metagenomes</taxon>
    </lineage>
</organism>
<evidence type="ECO:0000313" key="1">
    <source>
        <dbReference type="EMBL" id="CUS53489.1"/>
    </source>
</evidence>
<accession>A0A170PRQ5</accession>
<reference evidence="1" key="1">
    <citation type="submission" date="2015-10" db="EMBL/GenBank/DDBJ databases">
        <authorList>
            <person name="Gilbert D.G."/>
        </authorList>
    </citation>
    <scope>NUCLEOTIDE SEQUENCE</scope>
</reference>
<proteinExistence type="predicted"/>
<sequence>MTPGSNLNADVIPIELDTVFFAFIGTSAMRLILRLEYPSVTDAN</sequence>
<name>A0A170PRQ5_9ZZZZ</name>
<dbReference type="AlphaFoldDB" id="A0A170PRQ5"/>
<dbReference type="EMBL" id="CZRL01000097">
    <property type="protein sequence ID" value="CUS53489.1"/>
    <property type="molecule type" value="Genomic_DNA"/>
</dbReference>
<protein>
    <submittedName>
        <fullName evidence="1">Uncharacterized protein</fullName>
    </submittedName>
</protein>